<keyword evidence="4" id="KW-1185">Reference proteome</keyword>
<protein>
    <submittedName>
        <fullName evidence="3">CopG family transcriptional regulator</fullName>
    </submittedName>
</protein>
<dbReference type="CDD" id="cd22231">
    <property type="entry name" value="RHH_NikR_HicB-like"/>
    <property type="match status" value="1"/>
</dbReference>
<dbReference type="OrthoDB" id="9815501at2"/>
<accession>A0A1D7U3Z9</accession>
<dbReference type="PANTHER" id="PTHR36582">
    <property type="entry name" value="ANTITOXIN PARD"/>
    <property type="match status" value="1"/>
</dbReference>
<dbReference type="NCBIfam" id="TIGR02606">
    <property type="entry name" value="antidote_CC2985"/>
    <property type="match status" value="1"/>
</dbReference>
<keyword evidence="2" id="KW-1277">Toxin-antitoxin system</keyword>
<evidence type="ECO:0000313" key="4">
    <source>
        <dbReference type="Proteomes" id="UP000094969"/>
    </source>
</evidence>
<evidence type="ECO:0000313" key="3">
    <source>
        <dbReference type="EMBL" id="AOO82093.1"/>
    </source>
</evidence>
<organism evidence="3 4">
    <name type="scientific">Bosea vaviloviae</name>
    <dbReference type="NCBI Taxonomy" id="1526658"/>
    <lineage>
        <taxon>Bacteria</taxon>
        <taxon>Pseudomonadati</taxon>
        <taxon>Pseudomonadota</taxon>
        <taxon>Alphaproteobacteria</taxon>
        <taxon>Hyphomicrobiales</taxon>
        <taxon>Boseaceae</taxon>
        <taxon>Bosea</taxon>
    </lineage>
</organism>
<name>A0A1D7U3Z9_9HYPH</name>
<reference evidence="3 4" key="1">
    <citation type="journal article" date="2015" name="Antonie Van Leeuwenhoek">
        <title>Bosea vaviloviae sp. nov., a new species of slow-growing rhizobia isolated from nodules of the relict species Vavilovia formosa (Stev.) Fed.</title>
        <authorList>
            <person name="Safronova V.I."/>
            <person name="Kuznetsova I.G."/>
            <person name="Sazanova A.L."/>
            <person name="Kimeklis A.K."/>
            <person name="Belimov A.A."/>
            <person name="Andronov E.E."/>
            <person name="Pinaev A.G."/>
            <person name="Chizhevskaya E.P."/>
            <person name="Pukhaev A.R."/>
            <person name="Popov K.P."/>
            <person name="Willems A."/>
            <person name="Tikhonovich I.A."/>
        </authorList>
    </citation>
    <scope>NUCLEOTIDE SEQUENCE [LARGE SCALE GENOMIC DNA]</scope>
    <source>
        <strain evidence="3 4">Vaf18</strain>
    </source>
</reference>
<dbReference type="SUPFAM" id="SSF47598">
    <property type="entry name" value="Ribbon-helix-helix"/>
    <property type="match status" value="1"/>
</dbReference>
<dbReference type="InterPro" id="IPR038296">
    <property type="entry name" value="ParD_sf"/>
</dbReference>
<dbReference type="GO" id="GO:0006355">
    <property type="term" value="P:regulation of DNA-templated transcription"/>
    <property type="evidence" value="ECO:0007669"/>
    <property type="project" value="InterPro"/>
</dbReference>
<dbReference type="STRING" id="1526658.BHK69_18055"/>
<evidence type="ECO:0000256" key="1">
    <source>
        <dbReference type="ARBA" id="ARBA00008580"/>
    </source>
</evidence>
<dbReference type="InterPro" id="IPR010985">
    <property type="entry name" value="Ribbon_hlx_hlx"/>
</dbReference>
<dbReference type="AlphaFoldDB" id="A0A1D7U3Z9"/>
<dbReference type="Gene3D" id="6.10.10.120">
    <property type="entry name" value="Antitoxin ParD1-like"/>
    <property type="match status" value="1"/>
</dbReference>
<dbReference type="InterPro" id="IPR022789">
    <property type="entry name" value="ParD"/>
</dbReference>
<sequence length="92" mass="10266">MARTSRPMTVTLGEMQAKVEARVESGAYASASEVLRAGLRALEREEREFDAILKAKVEEALADPRPSIPAAQVFEELEEYHRQRVSPPRGQV</sequence>
<gene>
    <name evidence="3" type="ORF">BHK69_18055</name>
</gene>
<proteinExistence type="inferred from homology"/>
<dbReference type="Pfam" id="PF03693">
    <property type="entry name" value="ParD_antitoxin"/>
    <property type="match status" value="1"/>
</dbReference>
<comment type="similarity">
    <text evidence="1">Belongs to the ParD antitoxin family.</text>
</comment>
<dbReference type="Proteomes" id="UP000094969">
    <property type="component" value="Chromosome"/>
</dbReference>
<dbReference type="EMBL" id="CP017147">
    <property type="protein sequence ID" value="AOO82093.1"/>
    <property type="molecule type" value="Genomic_DNA"/>
</dbReference>
<dbReference type="PANTHER" id="PTHR36582:SF2">
    <property type="entry name" value="ANTITOXIN PARD"/>
    <property type="match status" value="1"/>
</dbReference>
<dbReference type="KEGG" id="bvv:BHK69_18055"/>
<evidence type="ECO:0000256" key="2">
    <source>
        <dbReference type="ARBA" id="ARBA00022649"/>
    </source>
</evidence>